<dbReference type="InterPro" id="IPR042070">
    <property type="entry name" value="PucR_C-HTH_sf"/>
</dbReference>
<dbReference type="Gene3D" id="1.10.10.2840">
    <property type="entry name" value="PucR C-terminal helix-turn-helix domain"/>
    <property type="match status" value="1"/>
</dbReference>
<evidence type="ECO:0000313" key="3">
    <source>
        <dbReference type="Proteomes" id="UP000003763"/>
    </source>
</evidence>
<accession>G5HJZ4</accession>
<dbReference type="PATRIC" id="fig|742733.3.peg.3018"/>
<reference evidence="2 3" key="1">
    <citation type="submission" date="2011-08" db="EMBL/GenBank/DDBJ databases">
        <title>The Genome Sequence of Clostridium citroniae WAL-17108.</title>
        <authorList>
            <consortium name="The Broad Institute Genome Sequencing Platform"/>
            <person name="Earl A."/>
            <person name="Ward D."/>
            <person name="Feldgarden M."/>
            <person name="Gevers D."/>
            <person name="Finegold S.M."/>
            <person name="Summanen P.H."/>
            <person name="Molitoris D.R."/>
            <person name="Vaisanen M.L."/>
            <person name="Daigneault M."/>
            <person name="Allen-Vercoe E."/>
            <person name="Young S.K."/>
            <person name="Zeng Q."/>
            <person name="Gargeya S."/>
            <person name="Fitzgerald M."/>
            <person name="Haas B."/>
            <person name="Abouelleil A."/>
            <person name="Alvarado L."/>
            <person name="Arachchi H.M."/>
            <person name="Berlin A."/>
            <person name="Brown A."/>
            <person name="Chapman S.B."/>
            <person name="Chen Z."/>
            <person name="Dunbar C."/>
            <person name="Freedman E."/>
            <person name="Gearin G."/>
            <person name="Gellesch M."/>
            <person name="Goldberg J."/>
            <person name="Griggs A."/>
            <person name="Gujja S."/>
            <person name="Heiman D."/>
            <person name="Howarth C."/>
            <person name="Larson L."/>
            <person name="Lui A."/>
            <person name="MacDonald P.J.P."/>
            <person name="Montmayeur A."/>
            <person name="Murphy C."/>
            <person name="Neiman D."/>
            <person name="Pearson M."/>
            <person name="Priest M."/>
            <person name="Roberts A."/>
            <person name="Saif S."/>
            <person name="Shea T."/>
            <person name="Shenoy N."/>
            <person name="Sisk P."/>
            <person name="Stolte C."/>
            <person name="Sykes S."/>
            <person name="Wortman J."/>
            <person name="Nusbaum C."/>
            <person name="Birren B."/>
        </authorList>
    </citation>
    <scope>NUCLEOTIDE SEQUENCE [LARGE SCALE GENOMIC DNA]</scope>
    <source>
        <strain evidence="2 3">WAL-17108</strain>
    </source>
</reference>
<feature type="domain" description="PucR C-terminal helix-turn-helix" evidence="1">
    <location>
        <begin position="425"/>
        <end position="480"/>
    </location>
</feature>
<organism evidence="2 3">
    <name type="scientific">[Clostridium] citroniae WAL-17108</name>
    <dbReference type="NCBI Taxonomy" id="742733"/>
    <lineage>
        <taxon>Bacteria</taxon>
        <taxon>Bacillati</taxon>
        <taxon>Bacillota</taxon>
        <taxon>Clostridia</taxon>
        <taxon>Lachnospirales</taxon>
        <taxon>Lachnospiraceae</taxon>
        <taxon>Enterocloster</taxon>
    </lineage>
</organism>
<dbReference type="AlphaFoldDB" id="G5HJZ4"/>
<proteinExistence type="predicted"/>
<dbReference type="EMBL" id="ADLJ01000023">
    <property type="protein sequence ID" value="EHE98255.1"/>
    <property type="molecule type" value="Genomic_DNA"/>
</dbReference>
<dbReference type="InterPro" id="IPR051448">
    <property type="entry name" value="CdaR-like_regulators"/>
</dbReference>
<gene>
    <name evidence="2" type="ORF">HMPREF9469_02906</name>
</gene>
<evidence type="ECO:0000259" key="1">
    <source>
        <dbReference type="Pfam" id="PF13556"/>
    </source>
</evidence>
<dbReference type="Pfam" id="PF13556">
    <property type="entry name" value="HTH_30"/>
    <property type="match status" value="1"/>
</dbReference>
<evidence type="ECO:0000313" key="2">
    <source>
        <dbReference type="EMBL" id="EHE98255.1"/>
    </source>
</evidence>
<dbReference type="InterPro" id="IPR025736">
    <property type="entry name" value="PucR_C-HTH_dom"/>
</dbReference>
<dbReference type="RefSeq" id="WP_007863149.1">
    <property type="nucleotide sequence ID" value="NZ_JH376422.1"/>
</dbReference>
<dbReference type="HOGENOM" id="CLU_035898_0_1_9"/>
<protein>
    <recommendedName>
        <fullName evidence="1">PucR C-terminal helix-turn-helix domain-containing protein</fullName>
    </recommendedName>
</protein>
<comment type="caution">
    <text evidence="2">The sequence shown here is derived from an EMBL/GenBank/DDBJ whole genome shotgun (WGS) entry which is preliminary data.</text>
</comment>
<dbReference type="SUPFAM" id="SSF46689">
    <property type="entry name" value="Homeodomain-like"/>
    <property type="match status" value="1"/>
</dbReference>
<dbReference type="InterPro" id="IPR009057">
    <property type="entry name" value="Homeodomain-like_sf"/>
</dbReference>
<sequence>MNISMWILVDWLKQYDFEYNIKCGKCVLSNIRALTQDTRKALPSSSILLCHANKYDPAFDQGILCLNGDDSILIHMDSIECIYNEIMNAFDYYTSWENNLSQAITNNGKFADVINAAKSIFQNPLILADSGGRILFHTLDEPHFEWERDLYRQLVENDFLKIDMQKIINEQVVAGTEHCSVPFFRQLKELRFPILYKNINTNREHIGWLMLWETKIPITKGKIQLLNFLGEFLAANQQTDQWQDTLSSKSMIFKKILNADNLSTDSVALYMNAIGWQKSDPKILCKLSPCQTESVNIRYVCNIICTFLPSSYSFIFEQSVLVICNLKNVSSTDLFAQLQTYLRAFNMCIGLSCIFYDITHLRGSYEQTKIALKYGHQTSKTLNYCEDYLEPYVYELLRTSISCDISHEALNQLHTYDTRHGTDYYHTLQVYLQEERNQTKTAQTLNIHRNTFLRRLSKIQELINIDLDNSSMRFHLWLSYILNSR</sequence>
<dbReference type="eggNOG" id="COG2508">
    <property type="taxonomic scope" value="Bacteria"/>
</dbReference>
<dbReference type="PANTHER" id="PTHR33744">
    <property type="entry name" value="CARBOHYDRATE DIACID REGULATOR"/>
    <property type="match status" value="1"/>
</dbReference>
<name>G5HJZ4_9FIRM</name>
<dbReference type="Proteomes" id="UP000003763">
    <property type="component" value="Unassembled WGS sequence"/>
</dbReference>